<dbReference type="AlphaFoldDB" id="A0AAN6ER03"/>
<evidence type="ECO:0000256" key="1">
    <source>
        <dbReference type="SAM" id="MobiDB-lite"/>
    </source>
</evidence>
<feature type="region of interest" description="Disordered" evidence="1">
    <location>
        <begin position="466"/>
        <end position="498"/>
    </location>
</feature>
<feature type="compositionally biased region" description="Low complexity" evidence="1">
    <location>
        <begin position="219"/>
        <end position="228"/>
    </location>
</feature>
<gene>
    <name evidence="2" type="ORF">HRR80_006423</name>
</gene>
<accession>A0AAN6ER03</accession>
<dbReference type="Proteomes" id="UP001161757">
    <property type="component" value="Unassembled WGS sequence"/>
</dbReference>
<feature type="compositionally biased region" description="Basic and acidic residues" evidence="1">
    <location>
        <begin position="63"/>
        <end position="77"/>
    </location>
</feature>
<feature type="compositionally biased region" description="Polar residues" evidence="1">
    <location>
        <begin position="1"/>
        <end position="10"/>
    </location>
</feature>
<feature type="region of interest" description="Disordered" evidence="1">
    <location>
        <begin position="210"/>
        <end position="282"/>
    </location>
</feature>
<feature type="compositionally biased region" description="Basic and acidic residues" evidence="1">
    <location>
        <begin position="340"/>
        <end position="351"/>
    </location>
</feature>
<evidence type="ECO:0000313" key="2">
    <source>
        <dbReference type="EMBL" id="KAJ8989703.1"/>
    </source>
</evidence>
<organism evidence="2 3">
    <name type="scientific">Exophiala dermatitidis</name>
    <name type="common">Black yeast-like fungus</name>
    <name type="synonym">Wangiella dermatitidis</name>
    <dbReference type="NCBI Taxonomy" id="5970"/>
    <lineage>
        <taxon>Eukaryota</taxon>
        <taxon>Fungi</taxon>
        <taxon>Dikarya</taxon>
        <taxon>Ascomycota</taxon>
        <taxon>Pezizomycotina</taxon>
        <taxon>Eurotiomycetes</taxon>
        <taxon>Chaetothyriomycetidae</taxon>
        <taxon>Chaetothyriales</taxon>
        <taxon>Herpotrichiellaceae</taxon>
        <taxon>Exophiala</taxon>
    </lineage>
</organism>
<dbReference type="EMBL" id="JAJGCB010000013">
    <property type="protein sequence ID" value="KAJ8989703.1"/>
    <property type="molecule type" value="Genomic_DNA"/>
</dbReference>
<feature type="compositionally biased region" description="Polar residues" evidence="1">
    <location>
        <begin position="406"/>
        <end position="420"/>
    </location>
</feature>
<feature type="region of interest" description="Disordered" evidence="1">
    <location>
        <begin position="113"/>
        <end position="138"/>
    </location>
</feature>
<sequence length="498" mass="53122">MAYLEPTTSNHPPPEGVPRRDYSTPLPFAYAREPAKTRLSTQRPVHLEEIVNRPLQTSGPRPGDVEQAPHEWPQLREHSRRRERVPKPEIPVRTYRPTVSATEKAVRDNTIPAKTPACNFSRPHLGKSGPVPSHPTETGLGRVFRDGVMHQMRRKGSVAYEHVDGVSMDTHPAASNSDYDSNEPIPEIEARDVNQIEPETKYGYAAYVEGEGEGDRTSSARSSPASKSASDEVPSRKWPGTSQSTSATSTSDTTAPYGSNGVINPSFTMSDQTYGDGVHRGVLPADKLASPYAHLEDDGAASSSSGRRIELGVIEEEDAESLAGGNGVDAAPSPAVQGVKPEESSTLHTLEHLLPMGANAKKEAGPPSPADSVEGGGALRLQQPRVLVAPGIGHDPHVYELEAINATRTNSDPSSPSRNGTADDSVADSASSQSSRDTGVAHSVQKGISKAAHAIEEKVKKSVTFSPVEDVRFLTPSPNRLGGGGRHKASKLQSGKAR</sequence>
<name>A0AAN6ER03_EXODE</name>
<feature type="compositionally biased region" description="Polar residues" evidence="1">
    <location>
        <begin position="261"/>
        <end position="273"/>
    </location>
</feature>
<proteinExistence type="predicted"/>
<feature type="region of interest" description="Disordered" evidence="1">
    <location>
        <begin position="294"/>
        <end position="446"/>
    </location>
</feature>
<evidence type="ECO:0000313" key="3">
    <source>
        <dbReference type="Proteomes" id="UP001161757"/>
    </source>
</evidence>
<feature type="compositionally biased region" description="Low complexity" evidence="1">
    <location>
        <begin position="422"/>
        <end position="435"/>
    </location>
</feature>
<feature type="region of interest" description="Disordered" evidence="1">
    <location>
        <begin position="1"/>
        <end position="89"/>
    </location>
</feature>
<comment type="caution">
    <text evidence="2">The sequence shown here is derived from an EMBL/GenBank/DDBJ whole genome shotgun (WGS) entry which is preliminary data.</text>
</comment>
<reference evidence="2" key="1">
    <citation type="submission" date="2023-01" db="EMBL/GenBank/DDBJ databases">
        <title>Exophiala dermititidis isolated from Cystic Fibrosis Patient.</title>
        <authorList>
            <person name="Kurbessoian T."/>
            <person name="Crocker A."/>
            <person name="Murante D."/>
            <person name="Hogan D.A."/>
            <person name="Stajich J.E."/>
        </authorList>
    </citation>
    <scope>NUCLEOTIDE SEQUENCE</scope>
    <source>
        <strain evidence="2">Ex8</strain>
    </source>
</reference>
<feature type="compositionally biased region" description="Low complexity" evidence="1">
    <location>
        <begin position="241"/>
        <end position="254"/>
    </location>
</feature>
<protein>
    <submittedName>
        <fullName evidence="2">Uncharacterized protein</fullName>
    </submittedName>
</protein>